<name>A0A3S8UAR2_9RHOB</name>
<feature type="signal peptide" evidence="1">
    <location>
        <begin position="1"/>
        <end position="23"/>
    </location>
</feature>
<dbReference type="Proteomes" id="UP000282002">
    <property type="component" value="Chromosome"/>
</dbReference>
<accession>A0A3S8UAR2</accession>
<evidence type="ECO:0000256" key="1">
    <source>
        <dbReference type="SAM" id="SignalP"/>
    </source>
</evidence>
<protein>
    <submittedName>
        <fullName evidence="2">Uncharacterized protein</fullName>
    </submittedName>
</protein>
<evidence type="ECO:0000313" key="2">
    <source>
        <dbReference type="EMBL" id="AZL60545.1"/>
    </source>
</evidence>
<keyword evidence="3" id="KW-1185">Reference proteome</keyword>
<gene>
    <name evidence="2" type="ORF">EI545_17970</name>
</gene>
<reference evidence="2 3" key="1">
    <citation type="submission" date="2018-12" db="EMBL/GenBank/DDBJ databases">
        <title>Complete genome sequencing of Tabrizicola sp. K13M18.</title>
        <authorList>
            <person name="Bae J.-W."/>
        </authorList>
    </citation>
    <scope>NUCLEOTIDE SEQUENCE [LARGE SCALE GENOMIC DNA]</scope>
    <source>
        <strain evidence="2 3">K13M18</strain>
    </source>
</reference>
<dbReference type="OrthoDB" id="7874279at2"/>
<evidence type="ECO:0000313" key="3">
    <source>
        <dbReference type="Proteomes" id="UP000282002"/>
    </source>
</evidence>
<organism evidence="2 3">
    <name type="scientific">Tabrizicola piscis</name>
    <dbReference type="NCBI Taxonomy" id="2494374"/>
    <lineage>
        <taxon>Bacteria</taxon>
        <taxon>Pseudomonadati</taxon>
        <taxon>Pseudomonadota</taxon>
        <taxon>Alphaproteobacteria</taxon>
        <taxon>Rhodobacterales</taxon>
        <taxon>Paracoccaceae</taxon>
        <taxon>Tabrizicola</taxon>
    </lineage>
</organism>
<dbReference type="AlphaFoldDB" id="A0A3S8UAR2"/>
<sequence length="139" mass="15265">MRIAAALGLAALTVFGTVSGVSAKVTQYECRFEESRARGGGWVPSVVYLISNEETGELLVYDPLIEHFYGKPIAAELTSETRVRKTFSWDITARNNGQAPRFFYTLSYFTNGKPAKLRAHPGGYDNTFSGEGRCTVSAK</sequence>
<dbReference type="EMBL" id="CP034328">
    <property type="protein sequence ID" value="AZL60545.1"/>
    <property type="molecule type" value="Genomic_DNA"/>
</dbReference>
<feature type="chain" id="PRO_5019486984" evidence="1">
    <location>
        <begin position="24"/>
        <end position="139"/>
    </location>
</feature>
<keyword evidence="1" id="KW-0732">Signal</keyword>
<proteinExistence type="predicted"/>
<dbReference type="KEGG" id="taw:EI545_17970"/>
<dbReference type="RefSeq" id="WP_125326737.1">
    <property type="nucleotide sequence ID" value="NZ_CP034328.1"/>
</dbReference>